<keyword evidence="3" id="KW-0418">Kinase</keyword>
<feature type="region of interest" description="Disordered" evidence="5">
    <location>
        <begin position="731"/>
        <end position="801"/>
    </location>
</feature>
<dbReference type="GO" id="GO:0005524">
    <property type="term" value="F:ATP binding"/>
    <property type="evidence" value="ECO:0007669"/>
    <property type="project" value="UniProtKB-KW"/>
</dbReference>
<dbReference type="PROSITE" id="PS00108">
    <property type="entry name" value="PROTEIN_KINASE_ST"/>
    <property type="match status" value="1"/>
</dbReference>
<dbReference type="GO" id="GO:0004674">
    <property type="term" value="F:protein serine/threonine kinase activity"/>
    <property type="evidence" value="ECO:0007669"/>
    <property type="project" value="TreeGrafter"/>
</dbReference>
<reference evidence="7 8" key="1">
    <citation type="journal article" date="2018" name="Front. Microbiol.">
        <title>Prospects for Fungal Bioremediation of Acidic Radioactive Waste Sites: Characterization and Genome Sequence of Rhodotorula taiwanensis MD1149.</title>
        <authorList>
            <person name="Tkavc R."/>
            <person name="Matrosova V.Y."/>
            <person name="Grichenko O.E."/>
            <person name="Gostincar C."/>
            <person name="Volpe R.P."/>
            <person name="Klimenkova P."/>
            <person name="Gaidamakova E.K."/>
            <person name="Zhou C.E."/>
            <person name="Stewart B.J."/>
            <person name="Lyman M.G."/>
            <person name="Malfatti S.A."/>
            <person name="Rubinfeld B."/>
            <person name="Courtot M."/>
            <person name="Singh J."/>
            <person name="Dalgard C.L."/>
            <person name="Hamilton T."/>
            <person name="Frey K.G."/>
            <person name="Gunde-Cimerman N."/>
            <person name="Dugan L."/>
            <person name="Daly M.J."/>
        </authorList>
    </citation>
    <scope>NUCLEOTIDE SEQUENCE [LARGE SCALE GENOMIC DNA]</scope>
    <source>
        <strain evidence="7 8">MD1149</strain>
    </source>
</reference>
<feature type="compositionally biased region" description="Acidic residues" evidence="5">
    <location>
        <begin position="420"/>
        <end position="438"/>
    </location>
</feature>
<feature type="compositionally biased region" description="Basic and acidic residues" evidence="5">
    <location>
        <begin position="786"/>
        <end position="801"/>
    </location>
</feature>
<feature type="compositionally biased region" description="Polar residues" evidence="5">
    <location>
        <begin position="126"/>
        <end position="144"/>
    </location>
</feature>
<feature type="compositionally biased region" description="Low complexity" evidence="5">
    <location>
        <begin position="442"/>
        <end position="456"/>
    </location>
</feature>
<dbReference type="InterPro" id="IPR000719">
    <property type="entry name" value="Prot_kinase_dom"/>
</dbReference>
<dbReference type="EMBL" id="PJQD01000140">
    <property type="protein sequence ID" value="POY70165.1"/>
    <property type="molecule type" value="Genomic_DNA"/>
</dbReference>
<evidence type="ECO:0000313" key="7">
    <source>
        <dbReference type="EMBL" id="POY70165.1"/>
    </source>
</evidence>
<evidence type="ECO:0000259" key="6">
    <source>
        <dbReference type="PROSITE" id="PS50011"/>
    </source>
</evidence>
<feature type="compositionally biased region" description="Basic and acidic residues" evidence="5">
    <location>
        <begin position="560"/>
        <end position="582"/>
    </location>
</feature>
<name>A0A2S5B081_9BASI</name>
<accession>A0A2S5B081</accession>
<organism evidence="7 8">
    <name type="scientific">Rhodotorula taiwanensis</name>
    <dbReference type="NCBI Taxonomy" id="741276"/>
    <lineage>
        <taxon>Eukaryota</taxon>
        <taxon>Fungi</taxon>
        <taxon>Dikarya</taxon>
        <taxon>Basidiomycota</taxon>
        <taxon>Pucciniomycotina</taxon>
        <taxon>Microbotryomycetes</taxon>
        <taxon>Sporidiobolales</taxon>
        <taxon>Sporidiobolaceae</taxon>
        <taxon>Rhodotorula</taxon>
    </lineage>
</organism>
<sequence>MAAKRTQRPVHTASPARHHLRARKRQKVAGGRSRSMSGNLDTDGEQGASADETESDYEDVDSDDGKRVTRRRRISAASAGLAGTRSSSARRTSLPQRAHTIGRSKSTTLRRRASRRGTGDDAASGEITQQPRGATRGSTRTSHPLNPLPVNHTVPRPTVNKGKGKERAHDEDVDLSASSASTRRREGSAGLQAPSGRSTRRNSGASTAPSSSQSQGPSSQPLRRSRRRSSQSQIEVDDHSEEDEPRAGPSNAPPRRKRHTRSESVTDLEPIADVEEFSANEAMENGDEDLEAKLYTWTPNELHGLRATELSDLVRRLYADSADGPHPRTKDQMVQAILAARPPASASEDSEQDDGQVTPYPQTSQENSSGYSTTDSLEGEDVNTSASGRPKASNTPRRRPPKRRSAVRRRNPTPPQSGDADGENGEDEEATEMEDAQEDTPRAAQAAASTAMQRRSSVTEMPPPPVPRRPVANGHTQGHESAKPTALALFGRHFGENGHTHAVGATPVAHRTRGHVRPQQSPSPPRGAAAQRRLSAHSLAGEDEGASGSEGYDSGEESVEPTKRRDLRTGSARRGADADNVQRARRQSQRTTQEKHGPPSDADEESGGESHEPRANGTVEAKSHQRQAGRTARTAKVVLLSRSKGRRTQGDDVEMQDGDASDESDEYEPDPEEEQQEDEVDLAAATEPMLMRYRKEDLVRLCEERDIEHGGRKKAQLVDALLQWRDMDVQASSPVSHASSDSTLSNISTGTAREETKTQALRAAEHASNGTSSSKRPLLMRSHHSASPEKPHEPENDKAHEHQEDVNALDLESLQLQDKEIRPEKLTKLERVGSGGFKDVYKGIYRKRTIAICEIRGHLTDMDIKELGLLRDLRHPNIVQFIGISLPKQPSHIPVMIITELCANGDLFDYIRKIDPPPFLAMLDIMLGIARGIEYLHLHKPAIIHRDIKSSNVLISAQGLAKIADFGLARIKNSTQSVIRSLVGTVNWQAPELWHPHPRYNEKVDVYSAALVFWEVLQWHQPVKRYPFEGQNEHAIYHDVGVKNLRPHPGPLRRQWGGEIVDLMEAMWVQDPAQRPAMTQVVIELELLRKEHLPKKPTSKERR</sequence>
<dbReference type="OrthoDB" id="4062651at2759"/>
<dbReference type="Gene3D" id="1.10.510.10">
    <property type="entry name" value="Transferase(Phosphotransferase) domain 1"/>
    <property type="match status" value="1"/>
</dbReference>
<dbReference type="Pfam" id="PF00069">
    <property type="entry name" value="Pkinase"/>
    <property type="match status" value="1"/>
</dbReference>
<feature type="compositionally biased region" description="Acidic residues" evidence="5">
    <location>
        <begin position="270"/>
        <end position="285"/>
    </location>
</feature>
<evidence type="ECO:0000256" key="4">
    <source>
        <dbReference type="ARBA" id="ARBA00022840"/>
    </source>
</evidence>
<keyword evidence="8" id="KW-1185">Reference proteome</keyword>
<feature type="compositionally biased region" description="Basic residues" evidence="5">
    <location>
        <begin position="16"/>
        <end position="27"/>
    </location>
</feature>
<keyword evidence="2" id="KW-0547">Nucleotide-binding</keyword>
<feature type="region of interest" description="Disordered" evidence="5">
    <location>
        <begin position="1"/>
        <end position="285"/>
    </location>
</feature>
<evidence type="ECO:0000256" key="3">
    <source>
        <dbReference type="ARBA" id="ARBA00022777"/>
    </source>
</evidence>
<keyword evidence="4" id="KW-0067">ATP-binding</keyword>
<dbReference type="InterPro" id="IPR008271">
    <property type="entry name" value="Ser/Thr_kinase_AS"/>
</dbReference>
<feature type="region of interest" description="Disordered" evidence="5">
    <location>
        <begin position="320"/>
        <end position="688"/>
    </location>
</feature>
<keyword evidence="1" id="KW-0808">Transferase</keyword>
<dbReference type="PROSITE" id="PS50011">
    <property type="entry name" value="PROTEIN_KINASE_DOM"/>
    <property type="match status" value="1"/>
</dbReference>
<dbReference type="SUPFAM" id="SSF56112">
    <property type="entry name" value="Protein kinase-like (PK-like)"/>
    <property type="match status" value="1"/>
</dbReference>
<evidence type="ECO:0000256" key="5">
    <source>
        <dbReference type="SAM" id="MobiDB-lite"/>
    </source>
</evidence>
<feature type="domain" description="Protein kinase" evidence="6">
    <location>
        <begin position="826"/>
        <end position="1088"/>
    </location>
</feature>
<dbReference type="PANTHER" id="PTHR44329">
    <property type="entry name" value="SERINE/THREONINE-PROTEIN KINASE TNNI3K-RELATED"/>
    <property type="match status" value="1"/>
</dbReference>
<evidence type="ECO:0000256" key="2">
    <source>
        <dbReference type="ARBA" id="ARBA00022741"/>
    </source>
</evidence>
<evidence type="ECO:0000313" key="8">
    <source>
        <dbReference type="Proteomes" id="UP000237144"/>
    </source>
</evidence>
<dbReference type="InterPro" id="IPR051681">
    <property type="entry name" value="Ser/Thr_Kinases-Pseudokinases"/>
</dbReference>
<dbReference type="PANTHER" id="PTHR44329:SF288">
    <property type="entry name" value="MITOGEN-ACTIVATED PROTEIN KINASE KINASE KINASE 20"/>
    <property type="match status" value="1"/>
</dbReference>
<dbReference type="STRING" id="741276.A0A2S5B081"/>
<feature type="compositionally biased region" description="Polar residues" evidence="5">
    <location>
        <begin position="195"/>
        <end position="208"/>
    </location>
</feature>
<gene>
    <name evidence="7" type="ORF">BMF94_6748</name>
</gene>
<protein>
    <recommendedName>
        <fullName evidence="6">Protein kinase domain-containing protein</fullName>
    </recommendedName>
</protein>
<feature type="compositionally biased region" description="Acidic residues" evidence="5">
    <location>
        <begin position="51"/>
        <end position="62"/>
    </location>
</feature>
<dbReference type="SMART" id="SM00220">
    <property type="entry name" value="S_TKc"/>
    <property type="match status" value="1"/>
</dbReference>
<feature type="compositionally biased region" description="Basic and acidic residues" evidence="5">
    <location>
        <begin position="320"/>
        <end position="331"/>
    </location>
</feature>
<dbReference type="AlphaFoldDB" id="A0A2S5B081"/>
<evidence type="ECO:0000256" key="1">
    <source>
        <dbReference type="ARBA" id="ARBA00022679"/>
    </source>
</evidence>
<feature type="compositionally biased region" description="Acidic residues" evidence="5">
    <location>
        <begin position="651"/>
        <end position="681"/>
    </location>
</feature>
<feature type="compositionally biased region" description="Low complexity" evidence="5">
    <location>
        <begin position="732"/>
        <end position="742"/>
    </location>
</feature>
<comment type="caution">
    <text evidence="7">The sequence shown here is derived from an EMBL/GenBank/DDBJ whole genome shotgun (WGS) entry which is preliminary data.</text>
</comment>
<feature type="compositionally biased region" description="Low complexity" evidence="5">
    <location>
        <begin position="209"/>
        <end position="222"/>
    </location>
</feature>
<feature type="compositionally biased region" description="Polar residues" evidence="5">
    <location>
        <begin position="359"/>
        <end position="395"/>
    </location>
</feature>
<dbReference type="CDD" id="cd13999">
    <property type="entry name" value="STKc_MAP3K-like"/>
    <property type="match status" value="1"/>
</dbReference>
<dbReference type="InterPro" id="IPR011009">
    <property type="entry name" value="Kinase-like_dom_sf"/>
</dbReference>
<dbReference type="Proteomes" id="UP000237144">
    <property type="component" value="Unassembled WGS sequence"/>
</dbReference>
<proteinExistence type="predicted"/>
<feature type="compositionally biased region" description="Basic residues" evidence="5">
    <location>
        <begin position="396"/>
        <end position="411"/>
    </location>
</feature>
<feature type="compositionally biased region" description="Low complexity" evidence="5">
    <location>
        <begin position="75"/>
        <end position="94"/>
    </location>
</feature>